<dbReference type="Proteomes" id="UP001296943">
    <property type="component" value="Unassembled WGS sequence"/>
</dbReference>
<keyword evidence="1" id="KW-0472">Membrane</keyword>
<dbReference type="PANTHER" id="PTHR41324:SF1">
    <property type="entry name" value="DUF2232 DOMAIN-CONTAINING PROTEIN"/>
    <property type="match status" value="1"/>
</dbReference>
<feature type="transmembrane region" description="Helical" evidence="1">
    <location>
        <begin position="58"/>
        <end position="89"/>
    </location>
</feature>
<dbReference type="InterPro" id="IPR018710">
    <property type="entry name" value="DUF2232"/>
</dbReference>
<evidence type="ECO:0000256" key="1">
    <source>
        <dbReference type="SAM" id="Phobius"/>
    </source>
</evidence>
<dbReference type="PANTHER" id="PTHR41324">
    <property type="entry name" value="MEMBRANE PROTEIN-RELATED"/>
    <property type="match status" value="1"/>
</dbReference>
<feature type="transmembrane region" description="Helical" evidence="1">
    <location>
        <begin position="12"/>
        <end position="38"/>
    </location>
</feature>
<evidence type="ECO:0000313" key="2">
    <source>
        <dbReference type="EMBL" id="MBM7572538.1"/>
    </source>
</evidence>
<dbReference type="Pfam" id="PF09991">
    <property type="entry name" value="DUF2232"/>
    <property type="match status" value="1"/>
</dbReference>
<feature type="transmembrane region" description="Helical" evidence="1">
    <location>
        <begin position="273"/>
        <end position="293"/>
    </location>
</feature>
<dbReference type="RefSeq" id="WP_204501011.1">
    <property type="nucleotide sequence ID" value="NZ_JAFBDR010000018.1"/>
</dbReference>
<feature type="transmembrane region" description="Helical" evidence="1">
    <location>
        <begin position="101"/>
        <end position="123"/>
    </location>
</feature>
<organism evidence="2 3">
    <name type="scientific">Aquibacillus albus</name>
    <dbReference type="NCBI Taxonomy" id="1168171"/>
    <lineage>
        <taxon>Bacteria</taxon>
        <taxon>Bacillati</taxon>
        <taxon>Bacillota</taxon>
        <taxon>Bacilli</taxon>
        <taxon>Bacillales</taxon>
        <taxon>Bacillaceae</taxon>
        <taxon>Aquibacillus</taxon>
    </lineage>
</organism>
<keyword evidence="3" id="KW-1185">Reference proteome</keyword>
<feature type="transmembrane region" description="Helical" evidence="1">
    <location>
        <begin position="213"/>
        <end position="232"/>
    </location>
</feature>
<accession>A0ABS2N349</accession>
<keyword evidence="1" id="KW-1133">Transmembrane helix</keyword>
<protein>
    <submittedName>
        <fullName evidence="2">Uncharacterized protein YybS (DUF2232 family)</fullName>
    </submittedName>
</protein>
<feature type="transmembrane region" description="Helical" evidence="1">
    <location>
        <begin position="244"/>
        <end position="266"/>
    </location>
</feature>
<keyword evidence="1" id="KW-0812">Transmembrane</keyword>
<name>A0ABS2N349_9BACI</name>
<comment type="caution">
    <text evidence="2">The sequence shown here is derived from an EMBL/GenBank/DDBJ whole genome shotgun (WGS) entry which is preliminary data.</text>
</comment>
<gene>
    <name evidence="2" type="ORF">JOC48_003066</name>
</gene>
<feature type="transmembrane region" description="Helical" evidence="1">
    <location>
        <begin position="168"/>
        <end position="192"/>
    </location>
</feature>
<proteinExistence type="predicted"/>
<dbReference type="EMBL" id="JAFBDR010000018">
    <property type="protein sequence ID" value="MBM7572538.1"/>
    <property type="molecule type" value="Genomic_DNA"/>
</dbReference>
<reference evidence="2 3" key="1">
    <citation type="submission" date="2021-01" db="EMBL/GenBank/DDBJ databases">
        <title>Genomic Encyclopedia of Type Strains, Phase IV (KMG-IV): sequencing the most valuable type-strain genomes for metagenomic binning, comparative biology and taxonomic classification.</title>
        <authorList>
            <person name="Goeker M."/>
        </authorList>
    </citation>
    <scope>NUCLEOTIDE SEQUENCE [LARGE SCALE GENOMIC DNA]</scope>
    <source>
        <strain evidence="2 3">DSM 23711</strain>
    </source>
</reference>
<sequence>MKNKSIAREGLVFSVIYILLLYTTIFVPAIELITIFFLPIPFVYFTSKHGLKRGISFFIINLLVVSLFIAVLSIPFTILAGLGGTLIGLAIHEKLSAYETWARGTLGFVLGLVSIFVFIQLFFGINVINEFNETISESVEMSQDILSNFGLEPTASELEMIEEQMLQVIQLIPVFLVIIAMIIGFLTQWLSYKLLNRKDKLGLKFPPFRNFKLPKVVIWIYFIAILLTWLQFEQGTFTYQGVINVTNLTAVLITLQGFSFILYYVYIKKLSKVIPVIAIIMCILFPFMGLYMIRILGIIDLGFSLRERIEKK</sequence>
<evidence type="ECO:0000313" key="3">
    <source>
        <dbReference type="Proteomes" id="UP001296943"/>
    </source>
</evidence>